<organism evidence="1 2">
    <name type="scientific">Mycena metata</name>
    <dbReference type="NCBI Taxonomy" id="1033252"/>
    <lineage>
        <taxon>Eukaryota</taxon>
        <taxon>Fungi</taxon>
        <taxon>Dikarya</taxon>
        <taxon>Basidiomycota</taxon>
        <taxon>Agaricomycotina</taxon>
        <taxon>Agaricomycetes</taxon>
        <taxon>Agaricomycetidae</taxon>
        <taxon>Agaricales</taxon>
        <taxon>Marasmiineae</taxon>
        <taxon>Mycenaceae</taxon>
        <taxon>Mycena</taxon>
    </lineage>
</organism>
<name>A0AAD7ILN6_9AGAR</name>
<sequence length="340" mass="37877">MSKYPTYRGISPQSLASGNISIDSDLLAALQWAFCIPALGCLSCNFGLCWELQDMLCLRNIVCRSSSIRKLELTFYGDVSRRPSGKVVVNAFRDIMASMAERVKGPTVFIRPLQTTVRLHDGGSASVFPISGIRSAYISEIPSITRVSGVSSTLIVLNSEFIKSLVLGYSEDRRRFSIPGDELSVVLPNLTLPELTSITLNTDSIDSIVLSQFLARHKYIKLFEYYYSNRGADAIIAHALALPHLNRIRSREPANLIHLLNIFKASPNLTNFGFDFDRSTFEKIAAQNILLQRLSLRIEDIQLELHLTVGDMLPLDEHECTHCIQGWDSHRDASPLTSAS</sequence>
<reference evidence="1" key="1">
    <citation type="submission" date="2023-03" db="EMBL/GenBank/DDBJ databases">
        <title>Massive genome expansion in bonnet fungi (Mycena s.s.) driven by repeated elements and novel gene families across ecological guilds.</title>
        <authorList>
            <consortium name="Lawrence Berkeley National Laboratory"/>
            <person name="Harder C.B."/>
            <person name="Miyauchi S."/>
            <person name="Viragh M."/>
            <person name="Kuo A."/>
            <person name="Thoen E."/>
            <person name="Andreopoulos B."/>
            <person name="Lu D."/>
            <person name="Skrede I."/>
            <person name="Drula E."/>
            <person name="Henrissat B."/>
            <person name="Morin E."/>
            <person name="Kohler A."/>
            <person name="Barry K."/>
            <person name="LaButti K."/>
            <person name="Morin E."/>
            <person name="Salamov A."/>
            <person name="Lipzen A."/>
            <person name="Mereny Z."/>
            <person name="Hegedus B."/>
            <person name="Baldrian P."/>
            <person name="Stursova M."/>
            <person name="Weitz H."/>
            <person name="Taylor A."/>
            <person name="Grigoriev I.V."/>
            <person name="Nagy L.G."/>
            <person name="Martin F."/>
            <person name="Kauserud H."/>
        </authorList>
    </citation>
    <scope>NUCLEOTIDE SEQUENCE</scope>
    <source>
        <strain evidence="1">CBHHK182m</strain>
    </source>
</reference>
<evidence type="ECO:0000313" key="1">
    <source>
        <dbReference type="EMBL" id="KAJ7744605.1"/>
    </source>
</evidence>
<dbReference type="EMBL" id="JARKIB010000086">
    <property type="protein sequence ID" value="KAJ7744605.1"/>
    <property type="molecule type" value="Genomic_DNA"/>
</dbReference>
<evidence type="ECO:0000313" key="2">
    <source>
        <dbReference type="Proteomes" id="UP001215598"/>
    </source>
</evidence>
<proteinExistence type="predicted"/>
<protein>
    <submittedName>
        <fullName evidence="1">Uncharacterized protein</fullName>
    </submittedName>
</protein>
<keyword evidence="2" id="KW-1185">Reference proteome</keyword>
<dbReference type="Proteomes" id="UP001215598">
    <property type="component" value="Unassembled WGS sequence"/>
</dbReference>
<comment type="caution">
    <text evidence="1">The sequence shown here is derived from an EMBL/GenBank/DDBJ whole genome shotgun (WGS) entry which is preliminary data.</text>
</comment>
<gene>
    <name evidence="1" type="ORF">B0H16DRAFT_1857359</name>
</gene>
<accession>A0AAD7ILN6</accession>
<dbReference type="AlphaFoldDB" id="A0AAD7ILN6"/>